<name>A0ABV8JNN3_9FLAO</name>
<keyword evidence="3" id="KW-1185">Reference proteome</keyword>
<gene>
    <name evidence="2" type="ORF">ACFOUT_08785</name>
</gene>
<dbReference type="EMBL" id="JBHSAW010000004">
    <property type="protein sequence ID" value="MFC4095969.1"/>
    <property type="molecule type" value="Genomic_DNA"/>
</dbReference>
<keyword evidence="1" id="KW-1133">Transmembrane helix</keyword>
<dbReference type="Gene3D" id="1.25.40.10">
    <property type="entry name" value="Tetratricopeptide repeat domain"/>
    <property type="match status" value="1"/>
</dbReference>
<dbReference type="SUPFAM" id="SSF48452">
    <property type="entry name" value="TPR-like"/>
    <property type="match status" value="1"/>
</dbReference>
<evidence type="ECO:0000256" key="1">
    <source>
        <dbReference type="SAM" id="Phobius"/>
    </source>
</evidence>
<protein>
    <submittedName>
        <fullName evidence="2">Tol-pal system YbgF family protein</fullName>
    </submittedName>
</protein>
<proteinExistence type="predicted"/>
<sequence length="245" mass="28562">MDKEELINGYFENSLTSEQTQELERLYRTDLDFAQQLDYEKELSKALKSNERNEIRNMFNELKPSKEANGKKKSLVVQLRPWMMAASIALLVGVSSWLLFFNTPNQSPEELYKIHFAPYENVVHPIERGVEIEDLKTRAFSAYENEEFEKALALFKELNTKSTDSYLQFYEAIVLMQLEKHDEAIPLLENYIAADGELKERAQWYLSLSYLKTKQFEKSKSLFGEIADQNGFKSKEASNLLKELN</sequence>
<keyword evidence="1" id="KW-0812">Transmembrane</keyword>
<organism evidence="2 3">
    <name type="scientific">Euzebyella saccharophila</name>
    <dbReference type="NCBI Taxonomy" id="679664"/>
    <lineage>
        <taxon>Bacteria</taxon>
        <taxon>Pseudomonadati</taxon>
        <taxon>Bacteroidota</taxon>
        <taxon>Flavobacteriia</taxon>
        <taxon>Flavobacteriales</taxon>
        <taxon>Flavobacteriaceae</taxon>
        <taxon>Euzebyella</taxon>
    </lineage>
</organism>
<accession>A0ABV8JNN3</accession>
<keyword evidence="1" id="KW-0472">Membrane</keyword>
<dbReference type="RefSeq" id="WP_192460403.1">
    <property type="nucleotide sequence ID" value="NZ_JACYFJ010000001.1"/>
</dbReference>
<comment type="caution">
    <text evidence="2">The sequence shown here is derived from an EMBL/GenBank/DDBJ whole genome shotgun (WGS) entry which is preliminary data.</text>
</comment>
<dbReference type="Proteomes" id="UP001595814">
    <property type="component" value="Unassembled WGS sequence"/>
</dbReference>
<dbReference type="InterPro" id="IPR011990">
    <property type="entry name" value="TPR-like_helical_dom_sf"/>
</dbReference>
<feature type="transmembrane region" description="Helical" evidence="1">
    <location>
        <begin position="81"/>
        <end position="100"/>
    </location>
</feature>
<evidence type="ECO:0000313" key="2">
    <source>
        <dbReference type="EMBL" id="MFC4095969.1"/>
    </source>
</evidence>
<evidence type="ECO:0000313" key="3">
    <source>
        <dbReference type="Proteomes" id="UP001595814"/>
    </source>
</evidence>
<reference evidence="3" key="1">
    <citation type="journal article" date="2019" name="Int. J. Syst. Evol. Microbiol.">
        <title>The Global Catalogue of Microorganisms (GCM) 10K type strain sequencing project: providing services to taxonomists for standard genome sequencing and annotation.</title>
        <authorList>
            <consortium name="The Broad Institute Genomics Platform"/>
            <consortium name="The Broad Institute Genome Sequencing Center for Infectious Disease"/>
            <person name="Wu L."/>
            <person name="Ma J."/>
        </authorList>
    </citation>
    <scope>NUCLEOTIDE SEQUENCE [LARGE SCALE GENOMIC DNA]</scope>
    <source>
        <strain evidence="3">CECT 7477</strain>
    </source>
</reference>